<dbReference type="EMBL" id="JBANRG010000054">
    <property type="protein sequence ID" value="KAK7443454.1"/>
    <property type="molecule type" value="Genomic_DNA"/>
</dbReference>
<evidence type="ECO:0000256" key="4">
    <source>
        <dbReference type="ARBA" id="ARBA00010617"/>
    </source>
</evidence>
<dbReference type="PRINTS" id="PR00463">
    <property type="entry name" value="EP450I"/>
</dbReference>
<evidence type="ECO:0000256" key="2">
    <source>
        <dbReference type="ARBA" id="ARBA00004370"/>
    </source>
</evidence>
<evidence type="ECO:0000256" key="11">
    <source>
        <dbReference type="ARBA" id="ARBA00023033"/>
    </source>
</evidence>
<comment type="pathway">
    <text evidence="3">Secondary metabolite biosynthesis; terpenoid biosynthesis.</text>
</comment>
<evidence type="ECO:0008006" key="16">
    <source>
        <dbReference type="Google" id="ProtNLM"/>
    </source>
</evidence>
<evidence type="ECO:0000256" key="9">
    <source>
        <dbReference type="ARBA" id="ARBA00023002"/>
    </source>
</evidence>
<dbReference type="InterPro" id="IPR001128">
    <property type="entry name" value="Cyt_P450"/>
</dbReference>
<keyword evidence="10 13" id="KW-0408">Iron</keyword>
<evidence type="ECO:0000256" key="6">
    <source>
        <dbReference type="ARBA" id="ARBA00022692"/>
    </source>
</evidence>
<dbReference type="Gene3D" id="1.10.630.10">
    <property type="entry name" value="Cytochrome P450"/>
    <property type="match status" value="1"/>
</dbReference>
<evidence type="ECO:0000313" key="15">
    <source>
        <dbReference type="Proteomes" id="UP001498398"/>
    </source>
</evidence>
<dbReference type="PANTHER" id="PTHR24305:SF166">
    <property type="entry name" value="CYTOCHROME P450 12A4, MITOCHONDRIAL-RELATED"/>
    <property type="match status" value="1"/>
</dbReference>
<accession>A0ABR1IX04</accession>
<evidence type="ECO:0000256" key="12">
    <source>
        <dbReference type="ARBA" id="ARBA00023136"/>
    </source>
</evidence>
<evidence type="ECO:0000256" key="13">
    <source>
        <dbReference type="RuleBase" id="RU000461"/>
    </source>
</evidence>
<dbReference type="CDD" id="cd11062">
    <property type="entry name" value="CYP58-like"/>
    <property type="match status" value="1"/>
</dbReference>
<evidence type="ECO:0000256" key="3">
    <source>
        <dbReference type="ARBA" id="ARBA00004721"/>
    </source>
</evidence>
<dbReference type="Pfam" id="PF00067">
    <property type="entry name" value="p450"/>
    <property type="match status" value="1"/>
</dbReference>
<keyword evidence="6" id="KW-0812">Transmembrane</keyword>
<evidence type="ECO:0000256" key="5">
    <source>
        <dbReference type="ARBA" id="ARBA00022617"/>
    </source>
</evidence>
<dbReference type="PROSITE" id="PS00086">
    <property type="entry name" value="CYTOCHROME_P450"/>
    <property type="match status" value="1"/>
</dbReference>
<proteinExistence type="inferred from homology"/>
<evidence type="ECO:0000256" key="10">
    <source>
        <dbReference type="ARBA" id="ARBA00023004"/>
    </source>
</evidence>
<organism evidence="14 15">
    <name type="scientific">Marasmiellus scandens</name>
    <dbReference type="NCBI Taxonomy" id="2682957"/>
    <lineage>
        <taxon>Eukaryota</taxon>
        <taxon>Fungi</taxon>
        <taxon>Dikarya</taxon>
        <taxon>Basidiomycota</taxon>
        <taxon>Agaricomycotina</taxon>
        <taxon>Agaricomycetes</taxon>
        <taxon>Agaricomycetidae</taxon>
        <taxon>Agaricales</taxon>
        <taxon>Marasmiineae</taxon>
        <taxon>Omphalotaceae</taxon>
        <taxon>Marasmiellus</taxon>
    </lineage>
</organism>
<comment type="subcellular location">
    <subcellularLocation>
        <location evidence="2">Membrane</location>
    </subcellularLocation>
</comment>
<dbReference type="InterPro" id="IPR017972">
    <property type="entry name" value="Cyt_P450_CS"/>
</dbReference>
<comment type="caution">
    <text evidence="14">The sequence shown here is derived from an EMBL/GenBank/DDBJ whole genome shotgun (WGS) entry which is preliminary data.</text>
</comment>
<evidence type="ECO:0000256" key="8">
    <source>
        <dbReference type="ARBA" id="ARBA00022989"/>
    </source>
</evidence>
<evidence type="ECO:0000256" key="7">
    <source>
        <dbReference type="ARBA" id="ARBA00022723"/>
    </source>
</evidence>
<keyword evidence="15" id="KW-1185">Reference proteome</keyword>
<name>A0ABR1IX04_9AGAR</name>
<evidence type="ECO:0000256" key="1">
    <source>
        <dbReference type="ARBA" id="ARBA00001971"/>
    </source>
</evidence>
<gene>
    <name evidence="14" type="ORF">VKT23_015627</name>
</gene>
<dbReference type="InterPro" id="IPR036396">
    <property type="entry name" value="Cyt_P450_sf"/>
</dbReference>
<dbReference type="InterPro" id="IPR050121">
    <property type="entry name" value="Cytochrome_P450_monoxygenase"/>
</dbReference>
<comment type="cofactor">
    <cofactor evidence="1">
        <name>heme</name>
        <dbReference type="ChEBI" id="CHEBI:30413"/>
    </cofactor>
</comment>
<sequence>MISLPSTPNLDFSTGAWILVLLGFCVLLYKDAANPLNRFSGPYLARWTSYYQAYFDIVKDGGWLEHLEVLHRKYGVVVRVGPNELHFSDPLAYGDIYSNAKFTKDPKFYRAFVQPQAVFVQTDPREVAARKPLISPYFSRQTVLKNLHETISSTVDKLLRQLIENHSSEQAPANLNLAYRSTTFDIISTYCFAKSPNIVSSPGFQSEILLGMDTCFSSLKFTRHSRIIRALTTHMPDWLAIKLDLKSVLDQTNDVTAMVDETLSTADKMVSEHPTIFHSILEGVQSGEYATRRESQSVTRSWLIDEGIFLRFAGSDTTSNACAIGTRCILADPRVLGKLTRELDEAWPDRNVPLKFELLERLPYLTAVIKEALRLSHGVVTPMKRVVSAGGATIASYYVPEGTSVAMGNTFVHLNPYIFPDPMRFYPERWLEADSGLLEKYLVAFGKGSRSCLGINLAWCEMYIILGTIFRKLELKPTNDVRSPCKYKEYFLPIYGQDLLQVTVKERP</sequence>
<keyword evidence="11 13" id="KW-0503">Monooxygenase</keyword>
<dbReference type="PANTHER" id="PTHR24305">
    <property type="entry name" value="CYTOCHROME P450"/>
    <property type="match status" value="1"/>
</dbReference>
<comment type="similarity">
    <text evidence="4 13">Belongs to the cytochrome P450 family.</text>
</comment>
<keyword evidence="12" id="KW-0472">Membrane</keyword>
<keyword evidence="7 13" id="KW-0479">Metal-binding</keyword>
<dbReference type="InterPro" id="IPR002401">
    <property type="entry name" value="Cyt_P450_E_grp-I"/>
</dbReference>
<dbReference type="Proteomes" id="UP001498398">
    <property type="component" value="Unassembled WGS sequence"/>
</dbReference>
<reference evidence="14 15" key="1">
    <citation type="submission" date="2024-01" db="EMBL/GenBank/DDBJ databases">
        <title>A draft genome for the cacao thread blight pathogen Marasmiellus scandens.</title>
        <authorList>
            <person name="Baruah I.K."/>
            <person name="Leung J."/>
            <person name="Bukari Y."/>
            <person name="Amoako-Attah I."/>
            <person name="Meinhardt L.W."/>
            <person name="Bailey B.A."/>
            <person name="Cohen S.P."/>
        </authorList>
    </citation>
    <scope>NUCLEOTIDE SEQUENCE [LARGE SCALE GENOMIC DNA]</scope>
    <source>
        <strain evidence="14 15">GH-19</strain>
    </source>
</reference>
<protein>
    <recommendedName>
        <fullName evidence="16">Cytochrome P450</fullName>
    </recommendedName>
</protein>
<keyword evidence="9 13" id="KW-0560">Oxidoreductase</keyword>
<keyword evidence="8" id="KW-1133">Transmembrane helix</keyword>
<dbReference type="PRINTS" id="PR00385">
    <property type="entry name" value="P450"/>
</dbReference>
<keyword evidence="5 13" id="KW-0349">Heme</keyword>
<dbReference type="SUPFAM" id="SSF48264">
    <property type="entry name" value="Cytochrome P450"/>
    <property type="match status" value="1"/>
</dbReference>
<evidence type="ECO:0000313" key="14">
    <source>
        <dbReference type="EMBL" id="KAK7443454.1"/>
    </source>
</evidence>